<evidence type="ECO:0000256" key="10">
    <source>
        <dbReference type="ARBA" id="ARBA00023242"/>
    </source>
</evidence>
<comment type="caution">
    <text evidence="17">The sequence shown here is derived from an EMBL/GenBank/DDBJ whole genome shotgun (WGS) entry which is preliminary data.</text>
</comment>
<evidence type="ECO:0000256" key="5">
    <source>
        <dbReference type="ARBA" id="ARBA00022490"/>
    </source>
</evidence>
<evidence type="ECO:0000256" key="6">
    <source>
        <dbReference type="ARBA" id="ARBA00022846"/>
    </source>
</evidence>
<keyword evidence="11" id="KW-0469">Meiosis</keyword>
<evidence type="ECO:0000256" key="7">
    <source>
        <dbReference type="ARBA" id="ARBA00023054"/>
    </source>
</evidence>
<keyword evidence="10" id="KW-0539">Nucleus</keyword>
<feature type="region of interest" description="Disordered" evidence="15">
    <location>
        <begin position="312"/>
        <end position="342"/>
    </location>
</feature>
<evidence type="ECO:0000256" key="2">
    <source>
        <dbReference type="ARBA" id="ARBA00004611"/>
    </source>
</evidence>
<evidence type="ECO:0000256" key="12">
    <source>
        <dbReference type="ARBA" id="ARBA00023273"/>
    </source>
</evidence>
<comment type="function">
    <text evidence="13">Microtubule inner protein (MIP) part of the dynein-decorated doublet microtubules (DMTs) in cilia axoneme, which is required for motile cilia beating. May play a role in the control of meiotic division and germ cell differentiation through regulation of pairing and recombination during meiosis. Required for sperm flagella assembly. May play a role in the assembly and function of the outer dynein arm-docking complex (ODA-DC). ODA-DC mediates outer dynein arms (ODA) binding onto the axonemal doublet microtubules.</text>
</comment>
<feature type="domain" description="Trichohyalin-plectin-homology" evidence="16">
    <location>
        <begin position="3"/>
        <end position="119"/>
    </location>
</feature>
<feature type="region of interest" description="Disordered" evidence="15">
    <location>
        <begin position="177"/>
        <end position="199"/>
    </location>
</feature>
<comment type="similarity">
    <text evidence="3">Belongs to the MNS1 family.</text>
</comment>
<protein>
    <recommendedName>
        <fullName evidence="4">Meiosis-specific nuclear structural protein 1</fullName>
    </recommendedName>
</protein>
<evidence type="ECO:0000256" key="14">
    <source>
        <dbReference type="SAM" id="Coils"/>
    </source>
</evidence>
<dbReference type="EMBL" id="CAKOGL010000028">
    <property type="protein sequence ID" value="CAH2105924.1"/>
    <property type="molecule type" value="Genomic_DNA"/>
</dbReference>
<evidence type="ECO:0000256" key="4">
    <source>
        <dbReference type="ARBA" id="ARBA00014813"/>
    </source>
</evidence>
<dbReference type="PANTHER" id="PTHR19265:SF0">
    <property type="entry name" value="MEIOSIS-SPECIFIC NUCLEAR STRUCTURAL PROTEIN 1"/>
    <property type="match status" value="1"/>
</dbReference>
<evidence type="ECO:0000313" key="18">
    <source>
        <dbReference type="Proteomes" id="UP001153954"/>
    </source>
</evidence>
<feature type="compositionally biased region" description="Basic and acidic residues" evidence="15">
    <location>
        <begin position="183"/>
        <end position="199"/>
    </location>
</feature>
<feature type="coiled-coil region" evidence="14">
    <location>
        <begin position="53"/>
        <end position="115"/>
    </location>
</feature>
<evidence type="ECO:0000256" key="1">
    <source>
        <dbReference type="ARBA" id="ARBA00004123"/>
    </source>
</evidence>
<evidence type="ECO:0000256" key="11">
    <source>
        <dbReference type="ARBA" id="ARBA00023254"/>
    </source>
</evidence>
<evidence type="ECO:0000313" key="17">
    <source>
        <dbReference type="EMBL" id="CAH2105924.1"/>
    </source>
</evidence>
<feature type="coiled-coil region" evidence="14">
    <location>
        <begin position="140"/>
        <end position="177"/>
    </location>
</feature>
<keyword evidence="7 14" id="KW-0175">Coiled coil</keyword>
<feature type="domain" description="Trichohyalin-plectin-homology" evidence="16">
    <location>
        <begin position="131"/>
        <end position="337"/>
    </location>
</feature>
<dbReference type="Proteomes" id="UP001153954">
    <property type="component" value="Unassembled WGS sequence"/>
</dbReference>
<evidence type="ECO:0000256" key="9">
    <source>
        <dbReference type="ARBA" id="ARBA00023212"/>
    </source>
</evidence>
<keyword evidence="6" id="KW-0282">Flagellum</keyword>
<dbReference type="InterPro" id="IPR043597">
    <property type="entry name" value="TPH_dom"/>
</dbReference>
<feature type="region of interest" description="Disordered" evidence="15">
    <location>
        <begin position="1"/>
        <end position="23"/>
    </location>
</feature>
<keyword evidence="12" id="KW-0966">Cell projection</keyword>
<evidence type="ECO:0000256" key="13">
    <source>
        <dbReference type="ARBA" id="ARBA00046114"/>
    </source>
</evidence>
<keyword evidence="8" id="KW-0969">Cilium</keyword>
<feature type="compositionally biased region" description="Basic and acidic residues" evidence="15">
    <location>
        <begin position="14"/>
        <end position="23"/>
    </location>
</feature>
<comment type="subcellular location">
    <subcellularLocation>
        <location evidence="2">Cytoplasm</location>
        <location evidence="2">Cytoskeleton</location>
        <location evidence="2">Flagellum axoneme</location>
    </subcellularLocation>
    <subcellularLocation>
        <location evidence="1">Nucleus</location>
    </subcellularLocation>
</comment>
<evidence type="ECO:0000259" key="16">
    <source>
        <dbReference type="Pfam" id="PF13868"/>
    </source>
</evidence>
<gene>
    <name evidence="17" type="ORF">EEDITHA_LOCUS20122</name>
</gene>
<keyword evidence="9" id="KW-0206">Cytoskeleton</keyword>
<evidence type="ECO:0000256" key="3">
    <source>
        <dbReference type="ARBA" id="ARBA00009158"/>
    </source>
</evidence>
<accession>A0AAU9V3J6</accession>
<proteinExistence type="inferred from homology"/>
<dbReference type="AlphaFoldDB" id="A0AAU9V3J6"/>
<dbReference type="GO" id="GO:0005634">
    <property type="term" value="C:nucleus"/>
    <property type="evidence" value="ECO:0007669"/>
    <property type="project" value="UniProtKB-SubCell"/>
</dbReference>
<sequence length="342" mass="41240">MYEENRANRALAEASHKDQAARDEKFKIERNDQYCEAVQKKLVNKQQQKQCDYEEMLTEKKNINDEMKTIADEDQRDLQHKHDQTEIMRNEMMTFQKEREDLKEKQKEMVVIENRKIGEQRQVASDRISAMEFQQKHDLTEKMRNEMITCQNEKEDLKEEQKEMVVIEDRKIEEQRQFASDRSSARVAEREGKMQRKDEAYEKVATKMLADEATRQHREDAMIELQHQECMDRNERDDLTEWTRGERTKVDMKEGLLAQMEDKKLATADECARDVGFRRSMESRLAVEDEIEDEKKRKMKVKNYQYGSDLRQQIEDNTVRHDKEKAVEDKRDRAEHELYREW</sequence>
<evidence type="ECO:0000256" key="15">
    <source>
        <dbReference type="SAM" id="MobiDB-lite"/>
    </source>
</evidence>
<keyword evidence="18" id="KW-1185">Reference proteome</keyword>
<name>A0AAU9V3J6_EUPED</name>
<dbReference type="InterPro" id="IPR026504">
    <property type="entry name" value="MNS1"/>
</dbReference>
<evidence type="ECO:0000256" key="8">
    <source>
        <dbReference type="ARBA" id="ARBA00023069"/>
    </source>
</evidence>
<organism evidence="17 18">
    <name type="scientific">Euphydryas editha</name>
    <name type="common">Edith's checkerspot</name>
    <dbReference type="NCBI Taxonomy" id="104508"/>
    <lineage>
        <taxon>Eukaryota</taxon>
        <taxon>Metazoa</taxon>
        <taxon>Ecdysozoa</taxon>
        <taxon>Arthropoda</taxon>
        <taxon>Hexapoda</taxon>
        <taxon>Insecta</taxon>
        <taxon>Pterygota</taxon>
        <taxon>Neoptera</taxon>
        <taxon>Endopterygota</taxon>
        <taxon>Lepidoptera</taxon>
        <taxon>Glossata</taxon>
        <taxon>Ditrysia</taxon>
        <taxon>Papilionoidea</taxon>
        <taxon>Nymphalidae</taxon>
        <taxon>Nymphalinae</taxon>
        <taxon>Euphydryas</taxon>
    </lineage>
</organism>
<dbReference type="PANTHER" id="PTHR19265">
    <property type="entry name" value="MEIOSIS-SPECIFIC NUCLEAR STRUCTURAL PROTEIN 1"/>
    <property type="match status" value="1"/>
</dbReference>
<dbReference type="Pfam" id="PF13868">
    <property type="entry name" value="TPH"/>
    <property type="match status" value="2"/>
</dbReference>
<reference evidence="17" key="1">
    <citation type="submission" date="2022-03" db="EMBL/GenBank/DDBJ databases">
        <authorList>
            <person name="Tunstrom K."/>
        </authorList>
    </citation>
    <scope>NUCLEOTIDE SEQUENCE</scope>
</reference>
<dbReference type="GO" id="GO:0051321">
    <property type="term" value="P:meiotic cell cycle"/>
    <property type="evidence" value="ECO:0007669"/>
    <property type="project" value="UniProtKB-KW"/>
</dbReference>
<keyword evidence="5" id="KW-0963">Cytoplasm</keyword>